<proteinExistence type="predicted"/>
<feature type="transmembrane region" description="Helical" evidence="10">
    <location>
        <begin position="403"/>
        <end position="421"/>
    </location>
</feature>
<feature type="region of interest" description="Disordered" evidence="9">
    <location>
        <begin position="536"/>
        <end position="567"/>
    </location>
</feature>
<feature type="transmembrane region" description="Helical" evidence="10">
    <location>
        <begin position="159"/>
        <end position="179"/>
    </location>
</feature>
<evidence type="ECO:0000256" key="6">
    <source>
        <dbReference type="ARBA" id="ARBA00022989"/>
    </source>
</evidence>
<dbReference type="Proteomes" id="UP000540656">
    <property type="component" value="Unassembled WGS sequence"/>
</dbReference>
<keyword evidence="13" id="KW-1185">Reference proteome</keyword>
<gene>
    <name evidence="12" type="ORF">BJ980_000823</name>
</gene>
<dbReference type="Pfam" id="PF00999">
    <property type="entry name" value="Na_H_Exchanger"/>
    <property type="match status" value="1"/>
</dbReference>
<feature type="transmembrane region" description="Helical" evidence="10">
    <location>
        <begin position="38"/>
        <end position="57"/>
    </location>
</feature>
<name>A0A7Y9UVM0_9ACTN</name>
<dbReference type="GO" id="GO:0005886">
    <property type="term" value="C:plasma membrane"/>
    <property type="evidence" value="ECO:0007669"/>
    <property type="project" value="UniProtKB-SubCell"/>
</dbReference>
<accession>A0A7Y9UVM0</accession>
<reference evidence="12 13" key="1">
    <citation type="submission" date="2020-07" db="EMBL/GenBank/DDBJ databases">
        <title>Sequencing the genomes of 1000 actinobacteria strains.</title>
        <authorList>
            <person name="Klenk H.-P."/>
        </authorList>
    </citation>
    <scope>NUCLEOTIDE SEQUENCE [LARGE SCALE GENOMIC DNA]</scope>
    <source>
        <strain evidence="12 13">DSM 23819</strain>
    </source>
</reference>
<dbReference type="PANTHER" id="PTHR32507:SF0">
    <property type="entry name" value="NA(+)_H(+) ANTIPORTER 2-RELATED"/>
    <property type="match status" value="1"/>
</dbReference>
<dbReference type="InterPro" id="IPR006153">
    <property type="entry name" value="Cation/H_exchanger_TM"/>
</dbReference>
<feature type="transmembrane region" description="Helical" evidence="10">
    <location>
        <begin position="228"/>
        <end position="247"/>
    </location>
</feature>
<dbReference type="InterPro" id="IPR038770">
    <property type="entry name" value="Na+/solute_symporter_sf"/>
</dbReference>
<keyword evidence="3" id="KW-0050">Antiport</keyword>
<evidence type="ECO:0000256" key="7">
    <source>
        <dbReference type="ARBA" id="ARBA00023065"/>
    </source>
</evidence>
<dbReference type="AlphaFoldDB" id="A0A7Y9UVM0"/>
<evidence type="ECO:0000256" key="5">
    <source>
        <dbReference type="ARBA" id="ARBA00022692"/>
    </source>
</evidence>
<keyword evidence="2" id="KW-0813">Transport</keyword>
<evidence type="ECO:0000313" key="12">
    <source>
        <dbReference type="EMBL" id="NYG57900.1"/>
    </source>
</evidence>
<evidence type="ECO:0000256" key="2">
    <source>
        <dbReference type="ARBA" id="ARBA00022448"/>
    </source>
</evidence>
<evidence type="ECO:0000256" key="9">
    <source>
        <dbReference type="SAM" id="MobiDB-lite"/>
    </source>
</evidence>
<feature type="transmembrane region" description="Helical" evidence="10">
    <location>
        <begin position="12"/>
        <end position="31"/>
    </location>
</feature>
<feature type="domain" description="Cation/H+ exchanger transmembrane" evidence="11">
    <location>
        <begin position="30"/>
        <end position="426"/>
    </location>
</feature>
<dbReference type="Gene3D" id="1.20.1530.20">
    <property type="match status" value="1"/>
</dbReference>
<evidence type="ECO:0000313" key="13">
    <source>
        <dbReference type="Proteomes" id="UP000540656"/>
    </source>
</evidence>
<keyword evidence="6 10" id="KW-1133">Transmembrane helix</keyword>
<comment type="subcellular location">
    <subcellularLocation>
        <location evidence="1">Cell membrane</location>
        <topology evidence="1">Multi-pass membrane protein</topology>
    </subcellularLocation>
</comment>
<dbReference type="EMBL" id="JACCAA010000001">
    <property type="protein sequence ID" value="NYG57900.1"/>
    <property type="molecule type" value="Genomic_DNA"/>
</dbReference>
<evidence type="ECO:0000256" key="3">
    <source>
        <dbReference type="ARBA" id="ARBA00022449"/>
    </source>
</evidence>
<sequence>MAETWDWIAGAMAGMTPASYLALVVVLGVVAQIVAWRIKLPSILLLLVIGFGLGQLVSPEEVLGRAVLFGGVNIAVGVILFEGALSLKWRQVRDLGKPVWRLCSVVVMIAWGLISASAALVGFEPEVALLVGAILVVTGPTVIAPILRQLRPTRRVSSLLRWEGIVVDPIGAVLAVLVFQGVLAGGGGEAVPALVLVLLKTLVVAFGIALPLGWALEQLMRRHAIPDFLHGVTFLAAAVGAMVGSNALQAESGLLTVTVLGVFLGNRKGLHLEHVAEFKEHLQVLFVGGLFIVLAGRVSPQQIADVAPQALVFLLLLVIVVRPASIALGLLGTKVTRDEKRLLSFMAPRGIVAAAVTSIFALEFAHSADEAAEQAEKASGTEAQQLLARSQDLAHLADQASQMVPLVFIVIVCTVAIYGLGVGRLAERLGLASTSPQGVLFVGGQQWIVDAAKILDESGITTLVVARDYAKLSRARMAGLTTETANILSDYAVKDMDLAGIGSLIACTDSDEVNATAAREFAHVLGRANVYQLRREETEDATKDKRRRAASHLNARTAFSPTPSHEELDRMVASGMTVKRTRLTKEFTLDDFLDRYGEETVLLFSLKDGQVEVMHDDTRPPQSGVSVVALIRDVQGTERSGDAQGAPQT</sequence>
<evidence type="ECO:0000256" key="10">
    <source>
        <dbReference type="SAM" id="Phobius"/>
    </source>
</evidence>
<organism evidence="12 13">
    <name type="scientific">Nocardioides daedukensis</name>
    <dbReference type="NCBI Taxonomy" id="634462"/>
    <lineage>
        <taxon>Bacteria</taxon>
        <taxon>Bacillati</taxon>
        <taxon>Actinomycetota</taxon>
        <taxon>Actinomycetes</taxon>
        <taxon>Propionibacteriales</taxon>
        <taxon>Nocardioidaceae</taxon>
        <taxon>Nocardioides</taxon>
    </lineage>
</organism>
<dbReference type="GO" id="GO:0015297">
    <property type="term" value="F:antiporter activity"/>
    <property type="evidence" value="ECO:0007669"/>
    <property type="project" value="UniProtKB-KW"/>
</dbReference>
<feature type="transmembrane region" description="Helical" evidence="10">
    <location>
        <begin position="311"/>
        <end position="331"/>
    </location>
</feature>
<keyword evidence="5 10" id="KW-0812">Transmembrane</keyword>
<evidence type="ECO:0000256" key="4">
    <source>
        <dbReference type="ARBA" id="ARBA00022475"/>
    </source>
</evidence>
<evidence type="ECO:0000259" key="11">
    <source>
        <dbReference type="Pfam" id="PF00999"/>
    </source>
</evidence>
<feature type="transmembrane region" description="Helical" evidence="10">
    <location>
        <begin position="99"/>
        <end position="121"/>
    </location>
</feature>
<feature type="transmembrane region" description="Helical" evidence="10">
    <location>
        <begin position="191"/>
        <end position="216"/>
    </location>
</feature>
<evidence type="ECO:0000256" key="8">
    <source>
        <dbReference type="ARBA" id="ARBA00023136"/>
    </source>
</evidence>
<dbReference type="Gene3D" id="3.40.50.720">
    <property type="entry name" value="NAD(P)-binding Rossmann-like Domain"/>
    <property type="match status" value="1"/>
</dbReference>
<dbReference type="RefSeq" id="WP_218855404.1">
    <property type="nucleotide sequence ID" value="NZ_JACCAA010000001.1"/>
</dbReference>
<dbReference type="PANTHER" id="PTHR32507">
    <property type="entry name" value="NA(+)/H(+) ANTIPORTER 1"/>
    <property type="match status" value="1"/>
</dbReference>
<keyword evidence="7" id="KW-0406">Ion transport</keyword>
<dbReference type="GO" id="GO:1902600">
    <property type="term" value="P:proton transmembrane transport"/>
    <property type="evidence" value="ECO:0007669"/>
    <property type="project" value="InterPro"/>
</dbReference>
<protein>
    <submittedName>
        <fullName evidence="12">NhaP-type Na+/H+ or K+/H+ antiporter</fullName>
    </submittedName>
</protein>
<evidence type="ECO:0000256" key="1">
    <source>
        <dbReference type="ARBA" id="ARBA00004651"/>
    </source>
</evidence>
<keyword evidence="8 10" id="KW-0472">Membrane</keyword>
<feature type="transmembrane region" description="Helical" evidence="10">
    <location>
        <begin position="63"/>
        <end position="87"/>
    </location>
</feature>
<keyword evidence="4" id="KW-1003">Cell membrane</keyword>
<feature type="transmembrane region" description="Helical" evidence="10">
    <location>
        <begin position="127"/>
        <end position="147"/>
    </location>
</feature>
<comment type="caution">
    <text evidence="12">The sequence shown here is derived from an EMBL/GenBank/DDBJ whole genome shotgun (WGS) entry which is preliminary data.</text>
</comment>